<reference evidence="9" key="1">
    <citation type="submission" date="2017-08" db="EMBL/GenBank/DDBJ databases">
        <authorList>
            <person name="Imhoff J.F."/>
            <person name="Rahn T."/>
            <person name="Kuenzel S."/>
            <person name="Neulinger S.C."/>
        </authorList>
    </citation>
    <scope>NUCLEOTIDE SEQUENCE</scope>
    <source>
        <strain evidence="9">IM 151</strain>
    </source>
</reference>
<evidence type="ECO:0000256" key="7">
    <source>
        <dbReference type="SAM" id="SignalP"/>
    </source>
</evidence>
<name>A0ABS1DUR5_RUBGE</name>
<reference evidence="9" key="2">
    <citation type="journal article" date="2020" name="Microorganisms">
        <title>Osmotic Adaptation and Compatible Solute Biosynthesis of Phototrophic Bacteria as Revealed from Genome Analyses.</title>
        <authorList>
            <person name="Imhoff J.F."/>
            <person name="Rahn T."/>
            <person name="Kunzel S."/>
            <person name="Keller A."/>
            <person name="Neulinger S.C."/>
        </authorList>
    </citation>
    <scope>NUCLEOTIDE SEQUENCE</scope>
    <source>
        <strain evidence="9">IM 151</strain>
    </source>
</reference>
<keyword evidence="1" id="KW-0813">Transport</keyword>
<accession>A0ABS1DUR5</accession>
<feature type="signal peptide" evidence="7">
    <location>
        <begin position="1"/>
        <end position="21"/>
    </location>
</feature>
<keyword evidence="7" id="KW-0732">Signal</keyword>
<dbReference type="PRINTS" id="PR00606">
    <property type="entry name" value="CYTCHROMECID"/>
</dbReference>
<keyword evidence="4" id="KW-0249">Electron transport</keyword>
<keyword evidence="3 6" id="KW-0479">Metal-binding</keyword>
<evidence type="ECO:0000313" key="10">
    <source>
        <dbReference type="Proteomes" id="UP001041814"/>
    </source>
</evidence>
<feature type="chain" id="PRO_5045127456" evidence="7">
    <location>
        <begin position="22"/>
        <end position="102"/>
    </location>
</feature>
<dbReference type="RefSeq" id="WP_200230545.1">
    <property type="nucleotide sequence ID" value="NZ_NRRT01000048.1"/>
</dbReference>
<keyword evidence="2 6" id="KW-0349">Heme</keyword>
<sequence>MRAVATTLCAIVLSAALPAAADTELARQRICMGCHDIVQKRVGPPFQVIAARYAGQKDAAPRLALAIRQGSVNVWGPVPMPANPKVTPDEARRLAAWVLSLR</sequence>
<comment type="caution">
    <text evidence="9">The sequence shown here is derived from an EMBL/GenBank/DDBJ whole genome shotgun (WGS) entry which is preliminary data.</text>
</comment>
<dbReference type="Proteomes" id="UP001041814">
    <property type="component" value="Unassembled WGS sequence"/>
</dbReference>
<dbReference type="InterPro" id="IPR036909">
    <property type="entry name" value="Cyt_c-like_dom_sf"/>
</dbReference>
<evidence type="ECO:0000256" key="4">
    <source>
        <dbReference type="ARBA" id="ARBA00022982"/>
    </source>
</evidence>
<gene>
    <name evidence="9" type="ORF">CKO43_13465</name>
</gene>
<evidence type="ECO:0000256" key="3">
    <source>
        <dbReference type="ARBA" id="ARBA00022723"/>
    </source>
</evidence>
<feature type="domain" description="Cytochrome c" evidence="8">
    <location>
        <begin position="18"/>
        <end position="102"/>
    </location>
</feature>
<evidence type="ECO:0000256" key="5">
    <source>
        <dbReference type="ARBA" id="ARBA00023004"/>
    </source>
</evidence>
<keyword evidence="5 6" id="KW-0408">Iron</keyword>
<keyword evidence="10" id="KW-1185">Reference proteome</keyword>
<evidence type="ECO:0000256" key="1">
    <source>
        <dbReference type="ARBA" id="ARBA00022448"/>
    </source>
</evidence>
<dbReference type="InterPro" id="IPR009056">
    <property type="entry name" value="Cyt_c-like_dom"/>
</dbReference>
<protein>
    <submittedName>
        <fullName evidence="9">Cytochrome C</fullName>
    </submittedName>
</protein>
<organism evidence="9 10">
    <name type="scientific">Rubrivivax gelatinosus</name>
    <name type="common">Rhodocyclus gelatinosus</name>
    <name type="synonym">Rhodopseudomonas gelatinosa</name>
    <dbReference type="NCBI Taxonomy" id="28068"/>
    <lineage>
        <taxon>Bacteria</taxon>
        <taxon>Pseudomonadati</taxon>
        <taxon>Pseudomonadota</taxon>
        <taxon>Betaproteobacteria</taxon>
        <taxon>Burkholderiales</taxon>
        <taxon>Sphaerotilaceae</taxon>
        <taxon>Rubrivivax</taxon>
    </lineage>
</organism>
<dbReference type="Gene3D" id="1.10.760.10">
    <property type="entry name" value="Cytochrome c-like domain"/>
    <property type="match status" value="1"/>
</dbReference>
<dbReference type="PROSITE" id="PS51007">
    <property type="entry name" value="CYTC"/>
    <property type="match status" value="1"/>
</dbReference>
<evidence type="ECO:0000313" key="9">
    <source>
        <dbReference type="EMBL" id="MBK1713784.1"/>
    </source>
</evidence>
<evidence type="ECO:0000259" key="8">
    <source>
        <dbReference type="PROSITE" id="PS51007"/>
    </source>
</evidence>
<dbReference type="Pfam" id="PF00034">
    <property type="entry name" value="Cytochrom_C"/>
    <property type="match status" value="1"/>
</dbReference>
<evidence type="ECO:0000256" key="2">
    <source>
        <dbReference type="ARBA" id="ARBA00022617"/>
    </source>
</evidence>
<dbReference type="EMBL" id="NRRU01000047">
    <property type="protein sequence ID" value="MBK1713784.1"/>
    <property type="molecule type" value="Genomic_DNA"/>
</dbReference>
<proteinExistence type="predicted"/>
<evidence type="ECO:0000256" key="6">
    <source>
        <dbReference type="PROSITE-ProRule" id="PRU00433"/>
    </source>
</evidence>
<dbReference type="InterPro" id="IPR002324">
    <property type="entry name" value="Cyt_c_ID"/>
</dbReference>
<dbReference type="SUPFAM" id="SSF46626">
    <property type="entry name" value="Cytochrome c"/>
    <property type="match status" value="1"/>
</dbReference>